<gene>
    <name evidence="2" type="ORF">MFUM_2435</name>
</gene>
<organism evidence="2 3">
    <name type="scientific">Candidatus Methylacidiphilum fumarolicum</name>
    <dbReference type="NCBI Taxonomy" id="591154"/>
    <lineage>
        <taxon>Bacteria</taxon>
        <taxon>Pseudomonadati</taxon>
        <taxon>Verrucomicrobiota</taxon>
        <taxon>Methylacidiphilae</taxon>
        <taxon>Methylacidiphilales</taxon>
        <taxon>Methylacidiphilaceae</taxon>
        <taxon>Methylacidiphilum (ex Ratnadevi et al. 2023)</taxon>
    </lineage>
</organism>
<dbReference type="Pfam" id="PF10017">
    <property type="entry name" value="Methyltransf_33"/>
    <property type="match status" value="1"/>
</dbReference>
<protein>
    <submittedName>
        <fullName evidence="2">Methyltransf_33 domain-containing protein</fullName>
    </submittedName>
</protein>
<accession>A0ABM9IG96</accession>
<dbReference type="RefSeq" id="WP_009061785.1">
    <property type="nucleotide sequence ID" value="NZ_JAHXRZ010000027.1"/>
</dbReference>
<keyword evidence="3" id="KW-1185">Reference proteome</keyword>
<reference evidence="2" key="1">
    <citation type="submission" date="2023-03" db="EMBL/GenBank/DDBJ databases">
        <authorList>
            <person name="Cremers G."/>
            <person name="Picone N."/>
        </authorList>
    </citation>
    <scope>NUCLEOTIDE SEQUENCE</scope>
    <source>
        <strain evidence="2">Sample_alias</strain>
    </source>
</reference>
<evidence type="ECO:0000259" key="1">
    <source>
        <dbReference type="Pfam" id="PF10017"/>
    </source>
</evidence>
<dbReference type="Gene3D" id="3.40.50.150">
    <property type="entry name" value="Vaccinia Virus protein VP39"/>
    <property type="match status" value="1"/>
</dbReference>
<dbReference type="Proteomes" id="UP001161497">
    <property type="component" value="Chromosome"/>
</dbReference>
<dbReference type="EMBL" id="OX458932">
    <property type="protein sequence ID" value="CAI9086741.1"/>
    <property type="molecule type" value="Genomic_DNA"/>
</dbReference>
<dbReference type="InterPro" id="IPR029063">
    <property type="entry name" value="SAM-dependent_MTases_sf"/>
</dbReference>
<name>A0ABM9IG96_9BACT</name>
<evidence type="ECO:0000313" key="3">
    <source>
        <dbReference type="Proteomes" id="UP001161497"/>
    </source>
</evidence>
<dbReference type="InterPro" id="IPR019257">
    <property type="entry name" value="MeTrfase_dom"/>
</dbReference>
<proteinExistence type="predicted"/>
<feature type="domain" description="Histidine-specific methyltransferase SAM-dependent" evidence="1">
    <location>
        <begin position="85"/>
        <end position="325"/>
    </location>
</feature>
<sequence>MKSIPYFPIQVFLSHSLSAWEERKYNCLLHGEIDPIFHYSTAWQSFLWKRVFERYSPFKDAQGYQFYKDTLKNVIPYLPTSLPYELISLGCGTGEKDHIFLNELLAIASELSWICIDTSLQLLLEACIHCPINKEKITPILSDILWKDTLEALQTDHMGRRIFTLFGILPNIDPFLLFRSLESILSPKDYLVLSAHLAPVKTESTEDYLEGIESVLDQYDNAETRLWLTEILRDWGIEDKTELFNISIGMENNFFRIEATVYWKESGSIPVGSGKEVPIIKGKPLRLFYSYRFTVERLEEFFSKWHYKVLDRWIFHNKEEGIWLLQH</sequence>
<evidence type="ECO:0000313" key="2">
    <source>
        <dbReference type="EMBL" id="CAI9086741.1"/>
    </source>
</evidence>